<dbReference type="PRINTS" id="PR00598">
    <property type="entry name" value="HTHMARR"/>
</dbReference>
<dbReference type="OrthoDB" id="3178168at2"/>
<keyword evidence="3" id="KW-0804">Transcription</keyword>
<dbReference type="PROSITE" id="PS50995">
    <property type="entry name" value="HTH_MARR_2"/>
    <property type="match status" value="1"/>
</dbReference>
<dbReference type="GO" id="GO:0006950">
    <property type="term" value="P:response to stress"/>
    <property type="evidence" value="ECO:0007669"/>
    <property type="project" value="TreeGrafter"/>
</dbReference>
<dbReference type="PANTHER" id="PTHR33164">
    <property type="entry name" value="TRANSCRIPTIONAL REGULATOR, MARR FAMILY"/>
    <property type="match status" value="1"/>
</dbReference>
<organism evidence="5 6">
    <name type="scientific">Leucobacter triazinivorans</name>
    <dbReference type="NCBI Taxonomy" id="1784719"/>
    <lineage>
        <taxon>Bacteria</taxon>
        <taxon>Bacillati</taxon>
        <taxon>Actinomycetota</taxon>
        <taxon>Actinomycetes</taxon>
        <taxon>Micrococcales</taxon>
        <taxon>Microbacteriaceae</taxon>
        <taxon>Leucobacter</taxon>
    </lineage>
</organism>
<dbReference type="Pfam" id="PF01047">
    <property type="entry name" value="MarR"/>
    <property type="match status" value="1"/>
</dbReference>
<feature type="domain" description="HTH marR-type" evidence="4">
    <location>
        <begin position="12"/>
        <end position="146"/>
    </location>
</feature>
<dbReference type="SMART" id="SM00347">
    <property type="entry name" value="HTH_MARR"/>
    <property type="match status" value="1"/>
</dbReference>
<dbReference type="InterPro" id="IPR000835">
    <property type="entry name" value="HTH_MarR-typ"/>
</dbReference>
<dbReference type="KEGG" id="ltr:EVS81_11330"/>
<dbReference type="AlphaFoldDB" id="A0A4P6KG00"/>
<evidence type="ECO:0000256" key="2">
    <source>
        <dbReference type="ARBA" id="ARBA00023125"/>
    </source>
</evidence>
<dbReference type="PROSITE" id="PS01117">
    <property type="entry name" value="HTH_MARR_1"/>
    <property type="match status" value="1"/>
</dbReference>
<evidence type="ECO:0000313" key="6">
    <source>
        <dbReference type="Proteomes" id="UP000289260"/>
    </source>
</evidence>
<dbReference type="CDD" id="cd00090">
    <property type="entry name" value="HTH_ARSR"/>
    <property type="match status" value="1"/>
</dbReference>
<evidence type="ECO:0000259" key="4">
    <source>
        <dbReference type="PROSITE" id="PS50995"/>
    </source>
</evidence>
<proteinExistence type="predicted"/>
<keyword evidence="2" id="KW-0238">DNA-binding</keyword>
<dbReference type="SUPFAM" id="SSF46785">
    <property type="entry name" value="Winged helix' DNA-binding domain"/>
    <property type="match status" value="1"/>
</dbReference>
<gene>
    <name evidence="5" type="ORF">EVS81_11330</name>
</gene>
<dbReference type="EMBL" id="CP035806">
    <property type="protein sequence ID" value="QBE49356.1"/>
    <property type="molecule type" value="Genomic_DNA"/>
</dbReference>
<reference evidence="5 6" key="1">
    <citation type="submission" date="2019-02" db="EMBL/GenBank/DDBJ databases">
        <authorList>
            <person name="Sun L."/>
            <person name="Pan D."/>
            <person name="Wu X."/>
        </authorList>
    </citation>
    <scope>NUCLEOTIDE SEQUENCE [LARGE SCALE GENOMIC DNA]</scope>
    <source>
        <strain evidence="5 6">JW-1</strain>
    </source>
</reference>
<dbReference type="InterPro" id="IPR036390">
    <property type="entry name" value="WH_DNA-bd_sf"/>
</dbReference>
<dbReference type="PANTHER" id="PTHR33164:SF99">
    <property type="entry name" value="MARR FAMILY REGULATORY PROTEIN"/>
    <property type="match status" value="1"/>
</dbReference>
<accession>A0A4P6KG00</accession>
<dbReference type="GO" id="GO:0003677">
    <property type="term" value="F:DNA binding"/>
    <property type="evidence" value="ECO:0007669"/>
    <property type="project" value="UniProtKB-KW"/>
</dbReference>
<evidence type="ECO:0000256" key="1">
    <source>
        <dbReference type="ARBA" id="ARBA00023015"/>
    </source>
</evidence>
<sequence>MTMNARTDLRLANEAWEAVMTAHAALMSGFAAEDMWSEVGMREYDVLYTLAKGDEPMRICEIQDGVLLSQPALSRMVDRLAGRGLVRREADAEDGRAVRVSLTDAGARIQREVGRAHAKSVGRELGSALSADEMRELQRLCRKLVA</sequence>
<dbReference type="InterPro" id="IPR036388">
    <property type="entry name" value="WH-like_DNA-bd_sf"/>
</dbReference>
<evidence type="ECO:0000256" key="3">
    <source>
        <dbReference type="ARBA" id="ARBA00023163"/>
    </source>
</evidence>
<dbReference type="GO" id="GO:0003700">
    <property type="term" value="F:DNA-binding transcription factor activity"/>
    <property type="evidence" value="ECO:0007669"/>
    <property type="project" value="InterPro"/>
</dbReference>
<name>A0A4P6KG00_9MICO</name>
<keyword evidence="1" id="KW-0805">Transcription regulation</keyword>
<dbReference type="InterPro" id="IPR011991">
    <property type="entry name" value="ArsR-like_HTH"/>
</dbReference>
<evidence type="ECO:0000313" key="5">
    <source>
        <dbReference type="EMBL" id="QBE49356.1"/>
    </source>
</evidence>
<dbReference type="InterPro" id="IPR023187">
    <property type="entry name" value="Tscrpt_reg_MarR-type_CS"/>
</dbReference>
<keyword evidence="6" id="KW-1185">Reference proteome</keyword>
<dbReference type="Proteomes" id="UP000289260">
    <property type="component" value="Chromosome"/>
</dbReference>
<protein>
    <submittedName>
        <fullName evidence="5">MarR family transcriptional regulator</fullName>
    </submittedName>
</protein>
<dbReference type="Gene3D" id="1.10.10.10">
    <property type="entry name" value="Winged helix-like DNA-binding domain superfamily/Winged helix DNA-binding domain"/>
    <property type="match status" value="1"/>
</dbReference>
<dbReference type="InterPro" id="IPR039422">
    <property type="entry name" value="MarR/SlyA-like"/>
</dbReference>